<accession>A0ACA9R2J0</accession>
<reference evidence="1" key="1">
    <citation type="submission" date="2021-06" db="EMBL/GenBank/DDBJ databases">
        <authorList>
            <person name="Kallberg Y."/>
            <person name="Tangrot J."/>
            <person name="Rosling A."/>
        </authorList>
    </citation>
    <scope>NUCLEOTIDE SEQUENCE</scope>
    <source>
        <strain evidence="1">CL356</strain>
    </source>
</reference>
<feature type="non-terminal residue" evidence="1">
    <location>
        <position position="1"/>
    </location>
</feature>
<proteinExistence type="predicted"/>
<protein>
    <submittedName>
        <fullName evidence="1">10702_t:CDS:1</fullName>
    </submittedName>
</protein>
<dbReference type="Proteomes" id="UP000789525">
    <property type="component" value="Unassembled WGS sequence"/>
</dbReference>
<evidence type="ECO:0000313" key="1">
    <source>
        <dbReference type="EMBL" id="CAG8773869.1"/>
    </source>
</evidence>
<sequence length="59" mass="6915">LCNDLLELLEEDSIYFDVIIEVGEETPNKKLFQAHSVILHYRSPYFRQVLVSSTKNEDD</sequence>
<feature type="non-terminal residue" evidence="1">
    <location>
        <position position="59"/>
    </location>
</feature>
<organism evidence="1 2">
    <name type="scientific">Acaulospora colombiana</name>
    <dbReference type="NCBI Taxonomy" id="27376"/>
    <lineage>
        <taxon>Eukaryota</taxon>
        <taxon>Fungi</taxon>
        <taxon>Fungi incertae sedis</taxon>
        <taxon>Mucoromycota</taxon>
        <taxon>Glomeromycotina</taxon>
        <taxon>Glomeromycetes</taxon>
        <taxon>Diversisporales</taxon>
        <taxon>Acaulosporaceae</taxon>
        <taxon>Acaulospora</taxon>
    </lineage>
</organism>
<dbReference type="EMBL" id="CAJVPT010066728">
    <property type="protein sequence ID" value="CAG8773869.1"/>
    <property type="molecule type" value="Genomic_DNA"/>
</dbReference>
<comment type="caution">
    <text evidence="1">The sequence shown here is derived from an EMBL/GenBank/DDBJ whole genome shotgun (WGS) entry which is preliminary data.</text>
</comment>
<gene>
    <name evidence="1" type="ORF">ACOLOM_LOCUS13974</name>
</gene>
<name>A0ACA9R2J0_9GLOM</name>
<evidence type="ECO:0000313" key="2">
    <source>
        <dbReference type="Proteomes" id="UP000789525"/>
    </source>
</evidence>
<keyword evidence="2" id="KW-1185">Reference proteome</keyword>